<evidence type="ECO:0000313" key="4">
    <source>
        <dbReference type="Proteomes" id="UP000196594"/>
    </source>
</evidence>
<dbReference type="InterPro" id="IPR001119">
    <property type="entry name" value="SLH_dom"/>
</dbReference>
<reference evidence="3 4" key="1">
    <citation type="journal article" date="2017" name="Int. J. Syst. Evol. Microbiol.">
        <title>Solibacillus kalamii sp. nov., isolated from a high-efficiency particulate arrestance filter system used in the International Space Station.</title>
        <authorList>
            <person name="Checinska Sielaff A."/>
            <person name="Kumar R.M."/>
            <person name="Pal D."/>
            <person name="Mayilraj S."/>
            <person name="Venkateswaran K."/>
        </authorList>
    </citation>
    <scope>NUCLEOTIDE SEQUENCE [LARGE SCALE GENOMIC DNA]</scope>
    <source>
        <strain evidence="3 4">ISSFR-015</strain>
    </source>
</reference>
<dbReference type="RefSeq" id="WP_087618130.1">
    <property type="nucleotide sequence ID" value="NZ_JAFBEY010000008.1"/>
</dbReference>
<dbReference type="Pfam" id="PF00395">
    <property type="entry name" value="SLH"/>
    <property type="match status" value="2"/>
</dbReference>
<feature type="domain" description="SLH" evidence="2">
    <location>
        <begin position="105"/>
        <end position="168"/>
    </location>
</feature>
<dbReference type="PANTHER" id="PTHR43308:SF5">
    <property type="entry name" value="S-LAYER PROTEIN _ PEPTIDOGLYCAN ENDO-BETA-N-ACETYLGLUCOSAMINIDASE"/>
    <property type="match status" value="1"/>
</dbReference>
<dbReference type="InterPro" id="IPR051465">
    <property type="entry name" value="Cell_Envelope_Struct_Comp"/>
</dbReference>
<name>A0ABX3ZF13_9BACL</name>
<dbReference type="PANTHER" id="PTHR43308">
    <property type="entry name" value="OUTER MEMBRANE PROTEIN ALPHA-RELATED"/>
    <property type="match status" value="1"/>
</dbReference>
<sequence length="376" mass="42467">MKVLQLAILLVFTVCFITVTPASAAEKTIDQYYMDDVSYEHGAYEQLERFLYANIIDGYEEPTVYEEDGEVYEFTSILLKPENSITRAQFTKILVNAMNLTSGDIKKEFSDVKSSAWYYDFVQIASSKGIITGKEDGTFKPNDKITRAQMAAMIYRAFNETVDFSKTGKIFNDVNPNSYSYEAIVKTAGAGIVNGYGETFKPNDFAKRSHAVLMIDRALHLESGVAEDEASIIATVNRYIDKEFEFSSDTENVEDMDALYRETTTGYYLAYSLDSQLLLEDADFSTGSSSSQKIGEYSSKLISLNKRFAAVKIDDLKVHIKMNDPEINFNLEMTLDLSGTAYLKKTEDGLWKIYNLVYDEEDYDNMMTAAAAMEEQ</sequence>
<feature type="signal peptide" evidence="1">
    <location>
        <begin position="1"/>
        <end position="24"/>
    </location>
</feature>
<keyword evidence="4" id="KW-1185">Reference proteome</keyword>
<accession>A0ABX3ZF13</accession>
<dbReference type="Proteomes" id="UP000196594">
    <property type="component" value="Unassembled WGS sequence"/>
</dbReference>
<proteinExistence type="predicted"/>
<evidence type="ECO:0000256" key="1">
    <source>
        <dbReference type="SAM" id="SignalP"/>
    </source>
</evidence>
<comment type="caution">
    <text evidence="3">The sequence shown here is derived from an EMBL/GenBank/DDBJ whole genome shotgun (WGS) entry which is preliminary data.</text>
</comment>
<organism evidence="3 4">
    <name type="scientific">Solibacillus kalamii</name>
    <dbReference type="NCBI Taxonomy" id="1748298"/>
    <lineage>
        <taxon>Bacteria</taxon>
        <taxon>Bacillati</taxon>
        <taxon>Bacillota</taxon>
        <taxon>Bacilli</taxon>
        <taxon>Bacillales</taxon>
        <taxon>Caryophanaceae</taxon>
        <taxon>Solibacillus</taxon>
    </lineage>
</organism>
<dbReference type="EMBL" id="NHNT01000011">
    <property type="protein sequence ID" value="OUZ38084.1"/>
    <property type="molecule type" value="Genomic_DNA"/>
</dbReference>
<protein>
    <recommendedName>
        <fullName evidence="2">SLH domain-containing protein</fullName>
    </recommendedName>
</protein>
<evidence type="ECO:0000259" key="2">
    <source>
        <dbReference type="PROSITE" id="PS51272"/>
    </source>
</evidence>
<gene>
    <name evidence="3" type="ORF">CBM15_14985</name>
</gene>
<feature type="domain" description="SLH" evidence="2">
    <location>
        <begin position="171"/>
        <end position="229"/>
    </location>
</feature>
<keyword evidence="1" id="KW-0732">Signal</keyword>
<evidence type="ECO:0000313" key="3">
    <source>
        <dbReference type="EMBL" id="OUZ38084.1"/>
    </source>
</evidence>
<feature type="domain" description="SLH" evidence="2">
    <location>
        <begin position="30"/>
        <end position="104"/>
    </location>
</feature>
<dbReference type="PROSITE" id="PS51272">
    <property type="entry name" value="SLH"/>
    <property type="match status" value="3"/>
</dbReference>
<feature type="chain" id="PRO_5047230371" description="SLH domain-containing protein" evidence="1">
    <location>
        <begin position="25"/>
        <end position="376"/>
    </location>
</feature>